<dbReference type="Gene3D" id="3.40.50.12780">
    <property type="entry name" value="N-terminal domain of ligase-like"/>
    <property type="match status" value="1"/>
</dbReference>
<sequence length="909" mass="98830">MLRETERSADMGRAAGALFPGDRLEPAAHLTLGQAIGRHAARFPHQPAIVTPVFATLTYHDLQCQLTRLRRHLRQAGFDRSARVGVLMPTGPEAVLALVAVACSCVAVPLDPRLTPAEIDQRLGLLRLSALLLPRGGMAAARRIAARRTIAVIDAEPIGQGRLGLDIAAPASGPPAIEAEPDPSAPAFILPTSGTTAQPKLIPFSHANMLAAAARLQAWFGLGPGDRCLSASPPYYSHGLKVTVFTPLLTGGSIAIPTNAAAIDLSEWFEALRPTWYSAGPTLHHAVLDKARPTADVAARHALRFIISGGAPLPPALREELQAILRVPVLEHYGSSEAAQIAANLPRPGPNKPGTCGRPWPGTVRVVDDAGCPLPHGRQGEIQVRGPTVMAGYLGNPELNQRVWVDGWLRTGDLGSLDRDGFLTLHGRLTDAINRGGEKVSPVEVDAALLRHPAVAQAAAFAVPHPRYGEDVAAAVVLRSGASVTPADLRRFLRDCLTPFKIPRHILVQDHLPTGLTGKVQRRQLTSSFVARANRIDCLRTSPSDEAIHTLHLELLAIWRRLLKSENVTIDDDFFESGGDSLLVTEMLLEVERLVGLALPAGLLLQAGTIRCLAQRIATQAGVPLGVCADLHRDGSQRPLFFFLADDLDVSSPLLSKFVRLLPPDQPIVLIEPHGSRGEPVPASIEQMAMDRLQVVLDRDPEGPYRIMGFCKGALVAFEVAHRLTRAGKSVEFMGLVDPPTIGARPSMWLALSLVRRLGPPAGLAWTYQQLSRYERLRKMSWKQNLSRTKFLLGNKMGYRGRELSPLYNLYTPIMANYRPRHLDLPLVFYSSEFRGSKWRRLGRDLTVVELPGDHNSCIAIGAEVLARDVRQRFGHADVSGAPVRRTLQGCDVELDHGLHGGEHPRRDR</sequence>
<evidence type="ECO:0000259" key="5">
    <source>
        <dbReference type="PROSITE" id="PS50075"/>
    </source>
</evidence>
<dbReference type="InterPro" id="IPR025110">
    <property type="entry name" value="AMP-bd_C"/>
</dbReference>
<organism evidence="6 7">
    <name type="scientific">Methylobacterium isbiliense</name>
    <dbReference type="NCBI Taxonomy" id="315478"/>
    <lineage>
        <taxon>Bacteria</taxon>
        <taxon>Pseudomonadati</taxon>
        <taxon>Pseudomonadota</taxon>
        <taxon>Alphaproteobacteria</taxon>
        <taxon>Hyphomicrobiales</taxon>
        <taxon>Methylobacteriaceae</taxon>
        <taxon>Methylobacterium</taxon>
    </lineage>
</organism>
<dbReference type="SUPFAM" id="SSF47336">
    <property type="entry name" value="ACP-like"/>
    <property type="match status" value="1"/>
</dbReference>
<dbReference type="Pfam" id="PF00550">
    <property type="entry name" value="PP-binding"/>
    <property type="match status" value="1"/>
</dbReference>
<dbReference type="InterPro" id="IPR000873">
    <property type="entry name" value="AMP-dep_synth/lig_dom"/>
</dbReference>
<dbReference type="Pfam" id="PF00975">
    <property type="entry name" value="Thioesterase"/>
    <property type="match status" value="1"/>
</dbReference>
<dbReference type="InterPro" id="IPR045851">
    <property type="entry name" value="AMP-bd_C_sf"/>
</dbReference>
<accession>A0ABQ4S585</accession>
<dbReference type="Gene3D" id="1.10.1200.10">
    <property type="entry name" value="ACP-like"/>
    <property type="match status" value="1"/>
</dbReference>
<comment type="similarity">
    <text evidence="1">Belongs to the ATP-dependent AMP-binding enzyme family.</text>
</comment>
<keyword evidence="7" id="KW-1185">Reference proteome</keyword>
<evidence type="ECO:0000313" key="6">
    <source>
        <dbReference type="EMBL" id="GJD98101.1"/>
    </source>
</evidence>
<dbReference type="Gene3D" id="3.30.300.30">
    <property type="match status" value="1"/>
</dbReference>
<dbReference type="EMBL" id="BPQQ01000001">
    <property type="protein sequence ID" value="GJD98101.1"/>
    <property type="molecule type" value="Genomic_DNA"/>
</dbReference>
<dbReference type="InterPro" id="IPR042099">
    <property type="entry name" value="ANL_N_sf"/>
</dbReference>
<dbReference type="PROSITE" id="PS50075">
    <property type="entry name" value="CARRIER"/>
    <property type="match status" value="1"/>
</dbReference>
<dbReference type="Pfam" id="PF00501">
    <property type="entry name" value="AMP-binding"/>
    <property type="match status" value="1"/>
</dbReference>
<dbReference type="InterPro" id="IPR001031">
    <property type="entry name" value="Thioesterase"/>
</dbReference>
<dbReference type="SMART" id="SM00823">
    <property type="entry name" value="PKS_PP"/>
    <property type="match status" value="1"/>
</dbReference>
<keyword evidence="4 6" id="KW-0436">Ligase</keyword>
<name>A0ABQ4S585_9HYPH</name>
<reference evidence="6" key="2">
    <citation type="submission" date="2021-08" db="EMBL/GenBank/DDBJ databases">
        <authorList>
            <person name="Tani A."/>
            <person name="Ola A."/>
            <person name="Ogura Y."/>
            <person name="Katsura K."/>
            <person name="Hayashi T."/>
        </authorList>
    </citation>
    <scope>NUCLEOTIDE SEQUENCE</scope>
    <source>
        <strain evidence="6">DSM 17168</strain>
    </source>
</reference>
<gene>
    <name evidence="6" type="primary">menE_1</name>
    <name evidence="6" type="ORF">GMJLKIPL_0007</name>
</gene>
<dbReference type="InterPro" id="IPR036736">
    <property type="entry name" value="ACP-like_sf"/>
</dbReference>
<keyword evidence="2" id="KW-0596">Phosphopantetheine</keyword>
<dbReference type="SUPFAM" id="SSF56801">
    <property type="entry name" value="Acetyl-CoA synthetase-like"/>
    <property type="match status" value="1"/>
</dbReference>
<comment type="caution">
    <text evidence="6">The sequence shown here is derived from an EMBL/GenBank/DDBJ whole genome shotgun (WGS) entry which is preliminary data.</text>
</comment>
<dbReference type="InterPro" id="IPR009081">
    <property type="entry name" value="PP-bd_ACP"/>
</dbReference>
<dbReference type="Proteomes" id="UP001055153">
    <property type="component" value="Unassembled WGS sequence"/>
</dbReference>
<dbReference type="InterPro" id="IPR029058">
    <property type="entry name" value="AB_hydrolase_fold"/>
</dbReference>
<evidence type="ECO:0000256" key="3">
    <source>
        <dbReference type="ARBA" id="ARBA00022553"/>
    </source>
</evidence>
<keyword evidence="3" id="KW-0597">Phosphoprotein</keyword>
<evidence type="ECO:0000256" key="2">
    <source>
        <dbReference type="ARBA" id="ARBA00022450"/>
    </source>
</evidence>
<dbReference type="SUPFAM" id="SSF53474">
    <property type="entry name" value="alpha/beta-Hydrolases"/>
    <property type="match status" value="1"/>
</dbReference>
<dbReference type="PANTHER" id="PTHR43201">
    <property type="entry name" value="ACYL-COA SYNTHETASE"/>
    <property type="match status" value="1"/>
</dbReference>
<reference evidence="6" key="1">
    <citation type="journal article" date="2021" name="Front. Microbiol.">
        <title>Comprehensive Comparative Genomics and Phenotyping of Methylobacterium Species.</title>
        <authorList>
            <person name="Alessa O."/>
            <person name="Ogura Y."/>
            <person name="Fujitani Y."/>
            <person name="Takami H."/>
            <person name="Hayashi T."/>
            <person name="Sahin N."/>
            <person name="Tani A."/>
        </authorList>
    </citation>
    <scope>NUCLEOTIDE SEQUENCE</scope>
    <source>
        <strain evidence="6">DSM 17168</strain>
    </source>
</reference>
<evidence type="ECO:0000256" key="1">
    <source>
        <dbReference type="ARBA" id="ARBA00006432"/>
    </source>
</evidence>
<dbReference type="InterPro" id="IPR020806">
    <property type="entry name" value="PKS_PP-bd"/>
</dbReference>
<proteinExistence type="inferred from homology"/>
<dbReference type="GO" id="GO:0016874">
    <property type="term" value="F:ligase activity"/>
    <property type="evidence" value="ECO:0007669"/>
    <property type="project" value="UniProtKB-KW"/>
</dbReference>
<dbReference type="Pfam" id="PF13193">
    <property type="entry name" value="AMP-binding_C"/>
    <property type="match status" value="1"/>
</dbReference>
<dbReference type="Gene3D" id="3.40.50.1820">
    <property type="entry name" value="alpha/beta hydrolase"/>
    <property type="match status" value="1"/>
</dbReference>
<protein>
    <submittedName>
        <fullName evidence="6">2-succinylbenzoate--CoA ligase</fullName>
    </submittedName>
</protein>
<evidence type="ECO:0000313" key="7">
    <source>
        <dbReference type="Proteomes" id="UP001055153"/>
    </source>
</evidence>
<evidence type="ECO:0000256" key="4">
    <source>
        <dbReference type="ARBA" id="ARBA00022598"/>
    </source>
</evidence>
<dbReference type="PANTHER" id="PTHR43201:SF5">
    <property type="entry name" value="MEDIUM-CHAIN ACYL-COA LIGASE ACSF2, MITOCHONDRIAL"/>
    <property type="match status" value="1"/>
</dbReference>
<feature type="domain" description="Carrier" evidence="5">
    <location>
        <begin position="546"/>
        <end position="621"/>
    </location>
</feature>